<gene>
    <name evidence="2" type="ORF">OGATHE_000440</name>
</gene>
<accession>A0A9P8PT47</accession>
<feature type="region of interest" description="Disordered" evidence="1">
    <location>
        <begin position="304"/>
        <end position="354"/>
    </location>
</feature>
<reference evidence="2" key="2">
    <citation type="submission" date="2021-01" db="EMBL/GenBank/DDBJ databases">
        <authorList>
            <person name="Schikora-Tamarit M.A."/>
        </authorList>
    </citation>
    <scope>NUCLEOTIDE SEQUENCE</scope>
    <source>
        <strain evidence="2">NCAIM Y.01608</strain>
    </source>
</reference>
<name>A0A9P8PT47_9ASCO</name>
<proteinExistence type="predicted"/>
<dbReference type="Proteomes" id="UP000788993">
    <property type="component" value="Unassembled WGS sequence"/>
</dbReference>
<comment type="caution">
    <text evidence="2">The sequence shown here is derived from an EMBL/GenBank/DDBJ whole genome shotgun (WGS) entry which is preliminary data.</text>
</comment>
<feature type="compositionally biased region" description="Basic residues" evidence="1">
    <location>
        <begin position="307"/>
        <end position="316"/>
    </location>
</feature>
<evidence type="ECO:0000313" key="3">
    <source>
        <dbReference type="Proteomes" id="UP000788993"/>
    </source>
</evidence>
<dbReference type="EMBL" id="JAEUBD010000095">
    <property type="protein sequence ID" value="KAH3677786.1"/>
    <property type="molecule type" value="Genomic_DNA"/>
</dbReference>
<keyword evidence="3" id="KW-1185">Reference proteome</keyword>
<feature type="region of interest" description="Disordered" evidence="1">
    <location>
        <begin position="207"/>
        <end position="229"/>
    </location>
</feature>
<protein>
    <submittedName>
        <fullName evidence="2">Uncharacterized protein</fullName>
    </submittedName>
</protein>
<feature type="compositionally biased region" description="Basic and acidic residues" evidence="1">
    <location>
        <begin position="334"/>
        <end position="346"/>
    </location>
</feature>
<evidence type="ECO:0000313" key="2">
    <source>
        <dbReference type="EMBL" id="KAH3677786.1"/>
    </source>
</evidence>
<evidence type="ECO:0000256" key="1">
    <source>
        <dbReference type="SAM" id="MobiDB-lite"/>
    </source>
</evidence>
<organism evidence="2 3">
    <name type="scientific">Ogataea polymorpha</name>
    <dbReference type="NCBI Taxonomy" id="460523"/>
    <lineage>
        <taxon>Eukaryota</taxon>
        <taxon>Fungi</taxon>
        <taxon>Dikarya</taxon>
        <taxon>Ascomycota</taxon>
        <taxon>Saccharomycotina</taxon>
        <taxon>Pichiomycetes</taxon>
        <taxon>Pichiales</taxon>
        <taxon>Pichiaceae</taxon>
        <taxon>Ogataea</taxon>
    </lineage>
</organism>
<reference evidence="2" key="1">
    <citation type="journal article" date="2021" name="Open Biol.">
        <title>Shared evolutionary footprints suggest mitochondrial oxidative damage underlies multiple complex I losses in fungi.</title>
        <authorList>
            <person name="Schikora-Tamarit M.A."/>
            <person name="Marcet-Houben M."/>
            <person name="Nosek J."/>
            <person name="Gabaldon T."/>
        </authorList>
    </citation>
    <scope>NUCLEOTIDE SEQUENCE</scope>
    <source>
        <strain evidence="2">NCAIM Y.01608</strain>
    </source>
</reference>
<sequence>MPDYGRAVRFGDQGCAATPQRALRKAPWVAPLDYTSHLHFIRGKGHALGPNTVIDDFHGIRHTQRRIAEGICAAEQEHHEDQGVGGVYIGAIRVVLLDRSHDKQTQTHEHCGPQQDEHTAKALGQIRAGRRKEQVRDLQTESPAVALGLQHADPADFVFLLVVQDLLDFLKLESHKRRLVAIAVVIFQNLQGLVFAVGVHEEPRSLWNEGEQRQTEHGRRDLPQGNASPCPAGFFRVSAERDARGDYCRQVPAGHVNASKEAAVLRFDHLGDVCWGADRVDGDGHADDNPADDEHGSVAGTGLQTHAQKRQHRSNKHASLAPHAANINQLSSKKTSENRPDVDGGGKKPLHAGV</sequence>
<feature type="compositionally biased region" description="Basic and acidic residues" evidence="1">
    <location>
        <begin position="207"/>
        <end position="222"/>
    </location>
</feature>
<dbReference type="AlphaFoldDB" id="A0A9P8PT47"/>